<sequence length="71" mass="7143">MNSTEGQSPSSGSLGFAAFLRSTVEHSSPVSSTLLASQAGQGPGPSEKGPRLRRSDTFLCSSSWASGASPG</sequence>
<evidence type="ECO:0000313" key="2">
    <source>
        <dbReference type="EMBL" id="EPQ05715.1"/>
    </source>
</evidence>
<dbReference type="AlphaFoldDB" id="S7MQJ7"/>
<keyword evidence="3" id="KW-1185">Reference proteome</keyword>
<evidence type="ECO:0000256" key="1">
    <source>
        <dbReference type="SAM" id="MobiDB-lite"/>
    </source>
</evidence>
<proteinExistence type="predicted"/>
<organism evidence="2 3">
    <name type="scientific">Myotis brandtii</name>
    <name type="common">Brandt's bat</name>
    <dbReference type="NCBI Taxonomy" id="109478"/>
    <lineage>
        <taxon>Eukaryota</taxon>
        <taxon>Metazoa</taxon>
        <taxon>Chordata</taxon>
        <taxon>Craniata</taxon>
        <taxon>Vertebrata</taxon>
        <taxon>Euteleostomi</taxon>
        <taxon>Mammalia</taxon>
        <taxon>Eutheria</taxon>
        <taxon>Laurasiatheria</taxon>
        <taxon>Chiroptera</taxon>
        <taxon>Yangochiroptera</taxon>
        <taxon>Vespertilionidae</taxon>
        <taxon>Myotis</taxon>
    </lineage>
</organism>
<gene>
    <name evidence="2" type="ORF">D623_10034029</name>
</gene>
<feature type="compositionally biased region" description="Polar residues" evidence="1">
    <location>
        <begin position="29"/>
        <end position="40"/>
    </location>
</feature>
<protein>
    <submittedName>
        <fullName evidence="2">Uncharacterized protein</fullName>
    </submittedName>
</protein>
<dbReference type="EMBL" id="KE161857">
    <property type="protein sequence ID" value="EPQ05715.1"/>
    <property type="molecule type" value="Genomic_DNA"/>
</dbReference>
<reference evidence="2 3" key="1">
    <citation type="journal article" date="2013" name="Nat. Commun.">
        <title>Genome analysis reveals insights into physiology and longevity of the Brandt's bat Myotis brandtii.</title>
        <authorList>
            <person name="Seim I."/>
            <person name="Fang X."/>
            <person name="Xiong Z."/>
            <person name="Lobanov A.V."/>
            <person name="Huang Z."/>
            <person name="Ma S."/>
            <person name="Feng Y."/>
            <person name="Turanov A.A."/>
            <person name="Zhu Y."/>
            <person name="Lenz T.L."/>
            <person name="Gerashchenko M.V."/>
            <person name="Fan D."/>
            <person name="Hee Yim S."/>
            <person name="Yao X."/>
            <person name="Jordan D."/>
            <person name="Xiong Y."/>
            <person name="Ma Y."/>
            <person name="Lyapunov A.N."/>
            <person name="Chen G."/>
            <person name="Kulakova O.I."/>
            <person name="Sun Y."/>
            <person name="Lee S.G."/>
            <person name="Bronson R.T."/>
            <person name="Moskalev A.A."/>
            <person name="Sunyaev S.R."/>
            <person name="Zhang G."/>
            <person name="Krogh A."/>
            <person name="Wang J."/>
            <person name="Gladyshev V.N."/>
        </authorList>
    </citation>
    <scope>NUCLEOTIDE SEQUENCE [LARGE SCALE GENOMIC DNA]</scope>
</reference>
<evidence type="ECO:0000313" key="3">
    <source>
        <dbReference type="Proteomes" id="UP000052978"/>
    </source>
</evidence>
<accession>S7MQJ7</accession>
<feature type="region of interest" description="Disordered" evidence="1">
    <location>
        <begin position="29"/>
        <end position="54"/>
    </location>
</feature>
<dbReference type="Proteomes" id="UP000052978">
    <property type="component" value="Unassembled WGS sequence"/>
</dbReference>
<name>S7MQJ7_MYOBR</name>